<evidence type="ECO:0000313" key="2">
    <source>
        <dbReference type="EMBL" id="KAB2017723.1"/>
    </source>
</evidence>
<dbReference type="EMBL" id="CM018222">
    <property type="protein sequence ID" value="KAB2017723.1"/>
    <property type="molecule type" value="Genomic_DNA"/>
</dbReference>
<evidence type="ECO:0000256" key="1">
    <source>
        <dbReference type="SAM" id="MobiDB-lite"/>
    </source>
</evidence>
<dbReference type="Proteomes" id="UP000327439">
    <property type="component" value="Chromosome D08"/>
</dbReference>
<evidence type="ECO:0000313" key="3">
    <source>
        <dbReference type="Proteomes" id="UP000327439"/>
    </source>
</evidence>
<dbReference type="OrthoDB" id="657513at2759"/>
<reference evidence="3" key="1">
    <citation type="journal article" date="2020" name="Nat. Genet.">
        <title>Genomic diversifications of five Gossypium allopolyploid species and their impact on cotton improvement.</title>
        <authorList>
            <person name="Chen Z.J."/>
            <person name="Sreedasyam A."/>
            <person name="Ando A."/>
            <person name="Song Q."/>
            <person name="De Santiago L.M."/>
            <person name="Hulse-Kemp A.M."/>
            <person name="Ding M."/>
            <person name="Ye W."/>
            <person name="Kirkbride R.C."/>
            <person name="Jenkins J."/>
            <person name="Plott C."/>
            <person name="Lovell J."/>
            <person name="Lin Y.M."/>
            <person name="Vaughn R."/>
            <person name="Liu B."/>
            <person name="Simpson S."/>
            <person name="Scheffler B.E."/>
            <person name="Wen L."/>
            <person name="Saski C.A."/>
            <person name="Grover C.E."/>
            <person name="Hu G."/>
            <person name="Conover J.L."/>
            <person name="Carlson J.W."/>
            <person name="Shu S."/>
            <person name="Boston L.B."/>
            <person name="Williams M."/>
            <person name="Peterson D.G."/>
            <person name="McGee K."/>
            <person name="Jones D.C."/>
            <person name="Wendel J.F."/>
            <person name="Stelly D.M."/>
            <person name="Grimwood J."/>
            <person name="Schmutz J."/>
        </authorList>
    </citation>
    <scope>NUCLEOTIDE SEQUENCE [LARGE SCALE GENOMIC DNA]</scope>
    <source>
        <strain evidence="3">cv. 3-79</strain>
    </source>
</reference>
<name>A0A5J5QH80_GOSBA</name>
<dbReference type="PANTHER" id="PTHR34778:SF2">
    <property type="entry name" value="OS02G0580700 PROTEIN"/>
    <property type="match status" value="1"/>
</dbReference>
<proteinExistence type="predicted"/>
<feature type="compositionally biased region" description="Polar residues" evidence="1">
    <location>
        <begin position="75"/>
        <end position="84"/>
    </location>
</feature>
<sequence>MKVLSMCFSILQSIPRKKIFQSPFMKVVNEAEMMSLNQQKRIEELEAQLGEAEDIVRDLRAELREVQDELEKLTKNSMQCSSEQKSGHDVAASEEMSNVKTISDFRYKRVVSFLRATYFLWSRVLSLAS</sequence>
<feature type="region of interest" description="Disordered" evidence="1">
    <location>
        <begin position="74"/>
        <end position="93"/>
    </location>
</feature>
<dbReference type="PANTHER" id="PTHR34778">
    <property type="entry name" value="OS02G0580700 PROTEIN"/>
    <property type="match status" value="1"/>
</dbReference>
<keyword evidence="3" id="KW-1185">Reference proteome</keyword>
<organism evidence="2 3">
    <name type="scientific">Gossypium barbadense</name>
    <name type="common">Sea Island cotton</name>
    <name type="synonym">Hibiscus barbadensis</name>
    <dbReference type="NCBI Taxonomy" id="3634"/>
    <lineage>
        <taxon>Eukaryota</taxon>
        <taxon>Viridiplantae</taxon>
        <taxon>Streptophyta</taxon>
        <taxon>Embryophyta</taxon>
        <taxon>Tracheophyta</taxon>
        <taxon>Spermatophyta</taxon>
        <taxon>Magnoliopsida</taxon>
        <taxon>eudicotyledons</taxon>
        <taxon>Gunneridae</taxon>
        <taxon>Pentapetalae</taxon>
        <taxon>rosids</taxon>
        <taxon>malvids</taxon>
        <taxon>Malvales</taxon>
        <taxon>Malvaceae</taxon>
        <taxon>Malvoideae</taxon>
        <taxon>Gossypium</taxon>
    </lineage>
</organism>
<gene>
    <name evidence="2" type="ORF">ES319_D08G182600v1</name>
</gene>
<protein>
    <submittedName>
        <fullName evidence="2">Uncharacterized protein</fullName>
    </submittedName>
</protein>
<accession>A0A5J5QH80</accession>
<dbReference type="AlphaFoldDB" id="A0A5J5QH80"/>